<dbReference type="OrthoDB" id="5852671at2759"/>
<dbReference type="AlphaFoldDB" id="A0A4U5P2H3"/>
<dbReference type="Proteomes" id="UP000298663">
    <property type="component" value="Unassembled WGS sequence"/>
</dbReference>
<keyword evidence="3" id="KW-1185">Reference proteome</keyword>
<organism evidence="2 3">
    <name type="scientific">Steinernema carpocapsae</name>
    <name type="common">Entomopathogenic nematode</name>
    <dbReference type="NCBI Taxonomy" id="34508"/>
    <lineage>
        <taxon>Eukaryota</taxon>
        <taxon>Metazoa</taxon>
        <taxon>Ecdysozoa</taxon>
        <taxon>Nematoda</taxon>
        <taxon>Chromadorea</taxon>
        <taxon>Rhabditida</taxon>
        <taxon>Tylenchina</taxon>
        <taxon>Panagrolaimomorpha</taxon>
        <taxon>Strongyloidoidea</taxon>
        <taxon>Steinernematidae</taxon>
        <taxon>Steinernema</taxon>
    </lineage>
</organism>
<name>A0A4U5P2H3_STECR</name>
<reference evidence="2 3" key="2">
    <citation type="journal article" date="2019" name="G3 (Bethesda)">
        <title>Hybrid Assembly of the Genome of the Entomopathogenic Nematode Steinernema carpocapsae Identifies the X-Chromosome.</title>
        <authorList>
            <person name="Serra L."/>
            <person name="Macchietto M."/>
            <person name="Macias-Munoz A."/>
            <person name="McGill C.J."/>
            <person name="Rodriguez I.M."/>
            <person name="Rodriguez B."/>
            <person name="Murad R."/>
            <person name="Mortazavi A."/>
        </authorList>
    </citation>
    <scope>NUCLEOTIDE SEQUENCE [LARGE SCALE GENOMIC DNA]</scope>
    <source>
        <strain evidence="2 3">ALL</strain>
    </source>
</reference>
<dbReference type="EMBL" id="AZBU02000003">
    <property type="protein sequence ID" value="TKR89754.1"/>
    <property type="molecule type" value="Genomic_DNA"/>
</dbReference>
<reference evidence="2 3" key="1">
    <citation type="journal article" date="2015" name="Genome Biol.">
        <title>Comparative genomics of Steinernema reveals deeply conserved gene regulatory networks.</title>
        <authorList>
            <person name="Dillman A.R."/>
            <person name="Macchietto M."/>
            <person name="Porter C.F."/>
            <person name="Rogers A."/>
            <person name="Williams B."/>
            <person name="Antoshechkin I."/>
            <person name="Lee M.M."/>
            <person name="Goodwin Z."/>
            <person name="Lu X."/>
            <person name="Lewis E.E."/>
            <person name="Goodrich-Blair H."/>
            <person name="Stock S.P."/>
            <person name="Adams B.J."/>
            <person name="Sternberg P.W."/>
            <person name="Mortazavi A."/>
        </authorList>
    </citation>
    <scope>NUCLEOTIDE SEQUENCE [LARGE SCALE GENOMIC DNA]</scope>
    <source>
        <strain evidence="2 3">ALL</strain>
    </source>
</reference>
<accession>A0A4U5P2H3</accession>
<gene>
    <name evidence="2" type="ORF">L596_013807</name>
</gene>
<feature type="region of interest" description="Disordered" evidence="1">
    <location>
        <begin position="69"/>
        <end position="107"/>
    </location>
</feature>
<evidence type="ECO:0000313" key="3">
    <source>
        <dbReference type="Proteomes" id="UP000298663"/>
    </source>
</evidence>
<protein>
    <submittedName>
        <fullName evidence="2">Uncharacterized protein</fullName>
    </submittedName>
</protein>
<comment type="caution">
    <text evidence="2">The sequence shown here is derived from an EMBL/GenBank/DDBJ whole genome shotgun (WGS) entry which is preliminary data.</text>
</comment>
<evidence type="ECO:0000256" key="1">
    <source>
        <dbReference type="SAM" id="MobiDB-lite"/>
    </source>
</evidence>
<sequence>MTHCLNDERTGRVECHYSIQPLAVYKDLDMADKGRKITTGRPGDEYYVPKDYKGKWVNGIGLPVNGPQNWQGPACDLPPSTGSSESVKVTRPDFRKVSKDQPIHDQN</sequence>
<proteinExistence type="predicted"/>
<feature type="compositionally biased region" description="Basic and acidic residues" evidence="1">
    <location>
        <begin position="88"/>
        <end position="107"/>
    </location>
</feature>
<evidence type="ECO:0000313" key="2">
    <source>
        <dbReference type="EMBL" id="TKR89754.1"/>
    </source>
</evidence>